<proteinExistence type="predicted"/>
<organism evidence="2 3">
    <name type="scientific">Phytophthora nicotianae P1569</name>
    <dbReference type="NCBI Taxonomy" id="1317065"/>
    <lineage>
        <taxon>Eukaryota</taxon>
        <taxon>Sar</taxon>
        <taxon>Stramenopiles</taxon>
        <taxon>Oomycota</taxon>
        <taxon>Peronosporomycetes</taxon>
        <taxon>Peronosporales</taxon>
        <taxon>Peronosporaceae</taxon>
        <taxon>Phytophthora</taxon>
    </lineage>
</organism>
<feature type="compositionally biased region" description="Polar residues" evidence="1">
    <location>
        <begin position="228"/>
        <end position="242"/>
    </location>
</feature>
<feature type="compositionally biased region" description="Low complexity" evidence="1">
    <location>
        <begin position="163"/>
        <end position="184"/>
    </location>
</feature>
<evidence type="ECO:0000313" key="2">
    <source>
        <dbReference type="EMBL" id="ETI37122.1"/>
    </source>
</evidence>
<dbReference type="AlphaFoldDB" id="V9EGD6"/>
<dbReference type="HOGENOM" id="CLU_820087_0_0_1"/>
<sequence length="339" mass="37637">MAKGPRKETRSEHQRFLTGLQGRSVEERESAYRRSTRIFLAGERDQDVSFDRELAPTLPTRRPALHRPPPLGKDFAYLQAQKKAPVARKTKEQDEDYVPDEEEDLTPPRKKQKGARSTEAKKKVVKKTAVAKTKKTAAGTKKAAPKKPRNSTNAKAKEKEAKTAAAVKRCLASAAAEVEGAAAHKAARERLNNQASKSTDAANTTDDIASALTARMATTHHPVLHDQYPTSQEQDYTTFQRDTSTEDLLEIREPSDERAQPNAPVAELPEDESISTGTTGSGFLDSDCEDTEAEICFLDDDDELERARMTAKQNLTMTMTPIRMIKIVRSRSLIHTPRA</sequence>
<gene>
    <name evidence="2" type="ORF">F443_16862</name>
</gene>
<accession>V9EGD6</accession>
<feature type="region of interest" description="Disordered" evidence="1">
    <location>
        <begin position="1"/>
        <end position="207"/>
    </location>
</feature>
<feature type="compositionally biased region" description="Basic and acidic residues" evidence="1">
    <location>
        <begin position="249"/>
        <end position="259"/>
    </location>
</feature>
<evidence type="ECO:0000313" key="3">
    <source>
        <dbReference type="Proteomes" id="UP000018721"/>
    </source>
</evidence>
<reference evidence="2 3" key="1">
    <citation type="submission" date="2013-11" db="EMBL/GenBank/DDBJ databases">
        <title>The Genome Sequence of Phytophthora parasitica P1569.</title>
        <authorList>
            <consortium name="The Broad Institute Genomics Platform"/>
            <person name="Russ C."/>
            <person name="Tyler B."/>
            <person name="Panabieres F."/>
            <person name="Shan W."/>
            <person name="Tripathy S."/>
            <person name="Grunwald N."/>
            <person name="Machado M."/>
            <person name="Johnson C.S."/>
            <person name="Arredondo F."/>
            <person name="Hong C."/>
            <person name="Coffey M."/>
            <person name="Young S.K."/>
            <person name="Zeng Q."/>
            <person name="Gargeya S."/>
            <person name="Fitzgerald M."/>
            <person name="Abouelleil A."/>
            <person name="Alvarado L."/>
            <person name="Chapman S.B."/>
            <person name="Gainer-Dewar J."/>
            <person name="Goldberg J."/>
            <person name="Griggs A."/>
            <person name="Gujja S."/>
            <person name="Hansen M."/>
            <person name="Howarth C."/>
            <person name="Imamovic A."/>
            <person name="Ireland A."/>
            <person name="Larimer J."/>
            <person name="McCowan C."/>
            <person name="Murphy C."/>
            <person name="Pearson M."/>
            <person name="Poon T.W."/>
            <person name="Priest M."/>
            <person name="Roberts A."/>
            <person name="Saif S."/>
            <person name="Shea T."/>
            <person name="Sykes S."/>
            <person name="Wortman J."/>
            <person name="Nusbaum C."/>
            <person name="Birren B."/>
        </authorList>
    </citation>
    <scope>NUCLEOTIDE SEQUENCE [LARGE SCALE GENOMIC DNA]</scope>
    <source>
        <strain evidence="2 3">P1569</strain>
    </source>
</reference>
<keyword evidence="3" id="KW-1185">Reference proteome</keyword>
<feature type="compositionally biased region" description="Basic and acidic residues" evidence="1">
    <location>
        <begin position="42"/>
        <end position="54"/>
    </location>
</feature>
<dbReference type="eggNOG" id="ENOG502RFCJ">
    <property type="taxonomic scope" value="Eukaryota"/>
</dbReference>
<feature type="compositionally biased region" description="Acidic residues" evidence="1">
    <location>
        <begin position="93"/>
        <end position="105"/>
    </location>
</feature>
<comment type="caution">
    <text evidence="2">The sequence shown here is derived from an EMBL/GenBank/DDBJ whole genome shotgun (WGS) entry which is preliminary data.</text>
</comment>
<dbReference type="EMBL" id="ANIZ01002955">
    <property type="protein sequence ID" value="ETI37122.1"/>
    <property type="molecule type" value="Genomic_DNA"/>
</dbReference>
<name>V9EGD6_PHYNI</name>
<feature type="region of interest" description="Disordered" evidence="1">
    <location>
        <begin position="220"/>
        <end position="287"/>
    </location>
</feature>
<evidence type="ECO:0000256" key="1">
    <source>
        <dbReference type="SAM" id="MobiDB-lite"/>
    </source>
</evidence>
<feature type="compositionally biased region" description="Basic and acidic residues" evidence="1">
    <location>
        <begin position="1"/>
        <end position="15"/>
    </location>
</feature>
<protein>
    <submittedName>
        <fullName evidence="2">Uncharacterized protein</fullName>
    </submittedName>
</protein>
<feature type="compositionally biased region" description="Polar residues" evidence="1">
    <location>
        <begin position="192"/>
        <end position="207"/>
    </location>
</feature>
<dbReference type="Proteomes" id="UP000018721">
    <property type="component" value="Unassembled WGS sequence"/>
</dbReference>
<feature type="compositionally biased region" description="Low complexity" evidence="1">
    <location>
        <begin position="127"/>
        <end position="142"/>
    </location>
</feature>